<dbReference type="EMBL" id="DYUZ01000008">
    <property type="protein sequence ID" value="HJG36668.1"/>
    <property type="molecule type" value="Genomic_DNA"/>
</dbReference>
<evidence type="ECO:0000313" key="1">
    <source>
        <dbReference type="EMBL" id="HJG36668.1"/>
    </source>
</evidence>
<protein>
    <submittedName>
        <fullName evidence="1">Uncharacterized protein</fullName>
    </submittedName>
</protein>
<comment type="caution">
    <text evidence="1">The sequence shown here is derived from an EMBL/GenBank/DDBJ whole genome shotgun (WGS) entry which is preliminary data.</text>
</comment>
<dbReference type="AlphaFoldDB" id="A0A921ISJ4"/>
<reference evidence="1" key="2">
    <citation type="submission" date="2021-09" db="EMBL/GenBank/DDBJ databases">
        <authorList>
            <person name="Gilroy R."/>
        </authorList>
    </citation>
    <scope>NUCLEOTIDE SEQUENCE</scope>
    <source>
        <strain evidence="1">ChiHjej13B12-9602</strain>
    </source>
</reference>
<gene>
    <name evidence="1" type="ORF">K8V70_02225</name>
</gene>
<dbReference type="RefSeq" id="WP_273188950.1">
    <property type="nucleotide sequence ID" value="NZ_DYUZ01000008.1"/>
</dbReference>
<dbReference type="Proteomes" id="UP000753256">
    <property type="component" value="Unassembled WGS sequence"/>
</dbReference>
<reference evidence="1" key="1">
    <citation type="journal article" date="2021" name="PeerJ">
        <title>Extensive microbial diversity within the chicken gut microbiome revealed by metagenomics and culture.</title>
        <authorList>
            <person name="Gilroy R."/>
            <person name="Ravi A."/>
            <person name="Getino M."/>
            <person name="Pursley I."/>
            <person name="Horton D.L."/>
            <person name="Alikhan N.F."/>
            <person name="Baker D."/>
            <person name="Gharbi K."/>
            <person name="Hall N."/>
            <person name="Watson M."/>
            <person name="Adriaenssens E.M."/>
            <person name="Foster-Nyarko E."/>
            <person name="Jarju S."/>
            <person name="Secka A."/>
            <person name="Antonio M."/>
            <person name="Oren A."/>
            <person name="Chaudhuri R.R."/>
            <person name="La Ragione R."/>
            <person name="Hildebrand F."/>
            <person name="Pallen M.J."/>
        </authorList>
    </citation>
    <scope>NUCLEOTIDE SEQUENCE</scope>
    <source>
        <strain evidence="1">ChiHjej13B12-9602</strain>
    </source>
</reference>
<sequence>MAYLTPVAMDLARSEDWSNHTVGELYDALLESTYSTLPDAIQGRMSGEMNAWKKACKPNIDFLLYIYCDPFGVWPAERSVESCVREHWNQRLIRSAKHSLFVYYFNVYFYKYISIEIDRLEKISDANPGLTFEMAVRHFITTLVYHGLGDQNPGSYLGYDRMDFIPAGRKQSFRSLEQDICRARKTGDKQLMFRSIFYLMTYFAGSEYRRVHDAVTTLLGIDMAGFRESFSIRICLTSLRARAPSRSVALSLDYRGWSCGHA</sequence>
<proteinExistence type="predicted"/>
<accession>A0A921ISJ4</accession>
<organism evidence="1 2">
    <name type="scientific">Enorma phocaeensis</name>
    <dbReference type="NCBI Taxonomy" id="1871019"/>
    <lineage>
        <taxon>Bacteria</taxon>
        <taxon>Bacillati</taxon>
        <taxon>Actinomycetota</taxon>
        <taxon>Coriobacteriia</taxon>
        <taxon>Coriobacteriales</taxon>
        <taxon>Coriobacteriaceae</taxon>
        <taxon>Enorma</taxon>
    </lineage>
</organism>
<name>A0A921ISJ4_9ACTN</name>
<evidence type="ECO:0000313" key="2">
    <source>
        <dbReference type="Proteomes" id="UP000753256"/>
    </source>
</evidence>